<dbReference type="PANTHER" id="PTHR10578">
    <property type="entry name" value="S -2-HYDROXY-ACID OXIDASE-RELATED"/>
    <property type="match status" value="1"/>
</dbReference>
<evidence type="ECO:0000256" key="1">
    <source>
        <dbReference type="ARBA" id="ARBA00001917"/>
    </source>
</evidence>
<accession>A0ABX7FEU4</accession>
<dbReference type="EMBL" id="CP047170">
    <property type="protein sequence ID" value="QRF69050.1"/>
    <property type="molecule type" value="Genomic_DNA"/>
</dbReference>
<dbReference type="PIRSF" id="PIRSF000138">
    <property type="entry name" value="Al-hdrx_acd_dh"/>
    <property type="match status" value="1"/>
</dbReference>
<dbReference type="CDD" id="cd02809">
    <property type="entry name" value="alpha_hydroxyacid_oxid_FMN"/>
    <property type="match status" value="1"/>
</dbReference>
<evidence type="ECO:0000313" key="7">
    <source>
        <dbReference type="EMBL" id="QRF69050.1"/>
    </source>
</evidence>
<dbReference type="Pfam" id="PF01070">
    <property type="entry name" value="FMN_dh"/>
    <property type="match status" value="1"/>
</dbReference>
<keyword evidence="7" id="KW-0614">Plasmid</keyword>
<evidence type="ECO:0000256" key="5">
    <source>
        <dbReference type="ARBA" id="ARBA00024042"/>
    </source>
</evidence>
<keyword evidence="4" id="KW-0560">Oxidoreductase</keyword>
<sequence length="376" mass="40518">MAPVVSYRDLRKQARRKLPRFAFDFVDGGAGDEAGLDRNEAAYRAQCLQPRVLINSDRALPLKRRFLGRDWALPFGIPPIGLAGIAWPEIDLLLAEAAEQAGIPYVASTPATVALERLRQRAPKSAWFQLYVGKSEEITADLLARAKAAGYRTLVVTADVPRPGRRLRDLRNGFALPLKPGPRLAFDLMRHPGWALRTARHGAPRFANLEPYAERGSSTQSLAQLMAGQSSGRLDWALLREIRDGWSGQIILKGVSAPQDAVKAAETGVDAVWVSNHGGRQLSSAPAPLDALPGIRRALPAGFPLAFDGGIRSGEDMIKALTAGADFVFAGRPFLYAIAALGPSGASRLIAQFASELENTMAQIGWSDLDLQDGAG</sequence>
<protein>
    <submittedName>
        <fullName evidence="7">Alpha-hydroxy-acid oxidizing protein</fullName>
    </submittedName>
</protein>
<dbReference type="PROSITE" id="PS00557">
    <property type="entry name" value="FMN_HYDROXY_ACID_DH_1"/>
    <property type="match status" value="1"/>
</dbReference>
<reference evidence="7 8" key="1">
    <citation type="submission" date="2019-12" db="EMBL/GenBank/DDBJ databases">
        <title>Complete Genome Sequence of a Quorum-Sensing Bacterium,Rhodobacteraceae bacterium C31, Isolated from a marine microalgae symbiotic bacteria.</title>
        <authorList>
            <person name="Zhang Y."/>
        </authorList>
    </citation>
    <scope>NUCLEOTIDE SEQUENCE [LARGE SCALE GENOMIC DNA]</scope>
    <source>
        <strain evidence="7 8">C31</strain>
        <plasmid evidence="7 8">p-SCP4</plasmid>
    </source>
</reference>
<keyword evidence="8" id="KW-1185">Reference proteome</keyword>
<dbReference type="InterPro" id="IPR037396">
    <property type="entry name" value="FMN_HAD"/>
</dbReference>
<evidence type="ECO:0000313" key="8">
    <source>
        <dbReference type="Proteomes" id="UP000596387"/>
    </source>
</evidence>
<keyword evidence="2" id="KW-0285">Flavoprotein</keyword>
<dbReference type="InterPro" id="IPR008259">
    <property type="entry name" value="FMN_hydac_DH_AS"/>
</dbReference>
<dbReference type="RefSeq" id="WP_023852291.1">
    <property type="nucleotide sequence ID" value="NZ_CP047170.1"/>
</dbReference>
<comment type="cofactor">
    <cofactor evidence="1">
        <name>FMN</name>
        <dbReference type="ChEBI" id="CHEBI:58210"/>
    </cofactor>
</comment>
<dbReference type="Gene3D" id="3.20.20.70">
    <property type="entry name" value="Aldolase class I"/>
    <property type="match status" value="1"/>
</dbReference>
<dbReference type="SUPFAM" id="SSF51395">
    <property type="entry name" value="FMN-linked oxidoreductases"/>
    <property type="match status" value="1"/>
</dbReference>
<keyword evidence="3" id="KW-0288">FMN</keyword>
<evidence type="ECO:0000256" key="2">
    <source>
        <dbReference type="ARBA" id="ARBA00022630"/>
    </source>
</evidence>
<evidence type="ECO:0000259" key="6">
    <source>
        <dbReference type="PROSITE" id="PS51349"/>
    </source>
</evidence>
<organism evidence="7 8">
    <name type="scientific">Ponticoccus alexandrii</name>
    <dbReference type="NCBI Taxonomy" id="1943633"/>
    <lineage>
        <taxon>Bacteria</taxon>
        <taxon>Pseudomonadati</taxon>
        <taxon>Pseudomonadota</taxon>
        <taxon>Alphaproteobacteria</taxon>
        <taxon>Rhodobacterales</taxon>
        <taxon>Roseobacteraceae</taxon>
        <taxon>Ponticoccus</taxon>
    </lineage>
</organism>
<evidence type="ECO:0000256" key="3">
    <source>
        <dbReference type="ARBA" id="ARBA00022643"/>
    </source>
</evidence>
<dbReference type="InterPro" id="IPR012133">
    <property type="entry name" value="Alpha-hydoxy_acid_DH_FMN"/>
</dbReference>
<dbReference type="PANTHER" id="PTHR10578:SF107">
    <property type="entry name" value="2-HYDROXYACID OXIDASE 1"/>
    <property type="match status" value="1"/>
</dbReference>
<name>A0ABX7FEU4_9RHOB</name>
<feature type="domain" description="FMN hydroxy acid dehydrogenase" evidence="6">
    <location>
        <begin position="1"/>
        <end position="376"/>
    </location>
</feature>
<proteinExistence type="inferred from homology"/>
<gene>
    <name evidence="7" type="ORF">GQA70_22060</name>
</gene>
<dbReference type="InterPro" id="IPR013785">
    <property type="entry name" value="Aldolase_TIM"/>
</dbReference>
<dbReference type="Proteomes" id="UP000596387">
    <property type="component" value="Plasmid p-SCP4"/>
</dbReference>
<geneLocation type="plasmid" evidence="7 8">
    <name>p-SCP4</name>
</geneLocation>
<evidence type="ECO:0000256" key="4">
    <source>
        <dbReference type="ARBA" id="ARBA00023002"/>
    </source>
</evidence>
<comment type="similarity">
    <text evidence="5">Belongs to the FMN-dependent alpha-hydroxy acid dehydrogenase family.</text>
</comment>
<dbReference type="PROSITE" id="PS51349">
    <property type="entry name" value="FMN_HYDROXY_ACID_DH_2"/>
    <property type="match status" value="1"/>
</dbReference>
<dbReference type="InterPro" id="IPR000262">
    <property type="entry name" value="FMN-dep_DH"/>
</dbReference>